<reference evidence="2" key="1">
    <citation type="journal article" date="2021" name="Microb. Physiol.">
        <title>Proteogenomic Insights into the Physiology of Marine, Sulfate-Reducing, Filamentous Desulfonema limicola and Desulfonema magnum.</title>
        <authorList>
            <person name="Schnaars V."/>
            <person name="Wohlbrand L."/>
            <person name="Scheve S."/>
            <person name="Hinrichs C."/>
            <person name="Reinhardt R."/>
            <person name="Rabus R."/>
        </authorList>
    </citation>
    <scope>NUCLEOTIDE SEQUENCE</scope>
    <source>
        <strain evidence="2">5ac10</strain>
    </source>
</reference>
<keyword evidence="1" id="KW-0472">Membrane</keyword>
<dbReference type="AlphaFoldDB" id="A0A975GF45"/>
<name>A0A975GF45_9BACT</name>
<keyword evidence="1" id="KW-0812">Transmembrane</keyword>
<dbReference type="EMBL" id="CP061799">
    <property type="protein sequence ID" value="QTA78810.1"/>
    <property type="molecule type" value="Genomic_DNA"/>
</dbReference>
<accession>A0A975GF45</accession>
<dbReference type="KEGG" id="dli:dnl_10490"/>
<sequence>MMERRTETILISAIIVLVILSFYHWQFNRVPSPVVYVTNAGDVIENLQEKALAGQMNRDTFLKILKNMESQIAELSHRGQNIVLSRKMVVAGGHVITFSPEGIITENSGQKNR</sequence>
<feature type="transmembrane region" description="Helical" evidence="1">
    <location>
        <begin position="7"/>
        <end position="25"/>
    </location>
</feature>
<keyword evidence="1" id="KW-1133">Transmembrane helix</keyword>
<evidence type="ECO:0000256" key="1">
    <source>
        <dbReference type="SAM" id="Phobius"/>
    </source>
</evidence>
<evidence type="ECO:0000313" key="2">
    <source>
        <dbReference type="EMBL" id="QTA78810.1"/>
    </source>
</evidence>
<keyword evidence="3" id="KW-1185">Reference proteome</keyword>
<dbReference type="RefSeq" id="WP_207690628.1">
    <property type="nucleotide sequence ID" value="NZ_CP061799.1"/>
</dbReference>
<protein>
    <submittedName>
        <fullName evidence="2">Uncharacterized protein</fullName>
    </submittedName>
</protein>
<organism evidence="2 3">
    <name type="scientific">Desulfonema limicola</name>
    <dbReference type="NCBI Taxonomy" id="45656"/>
    <lineage>
        <taxon>Bacteria</taxon>
        <taxon>Pseudomonadati</taxon>
        <taxon>Thermodesulfobacteriota</taxon>
        <taxon>Desulfobacteria</taxon>
        <taxon>Desulfobacterales</taxon>
        <taxon>Desulfococcaceae</taxon>
        <taxon>Desulfonema</taxon>
    </lineage>
</organism>
<proteinExistence type="predicted"/>
<gene>
    <name evidence="2" type="ORF">dnl_10490</name>
</gene>
<evidence type="ECO:0000313" key="3">
    <source>
        <dbReference type="Proteomes" id="UP000663720"/>
    </source>
</evidence>
<dbReference type="Proteomes" id="UP000663720">
    <property type="component" value="Chromosome"/>
</dbReference>